<evidence type="ECO:0000313" key="4">
    <source>
        <dbReference type="Proteomes" id="UP000198432"/>
    </source>
</evidence>
<reference evidence="4" key="1">
    <citation type="submission" date="2017-06" db="EMBL/GenBank/DDBJ databases">
        <authorList>
            <person name="Varghese N."/>
            <person name="Submissions S."/>
        </authorList>
    </citation>
    <scope>NUCLEOTIDE SEQUENCE [LARGE SCALE GENOMIC DNA]</scope>
    <source>
        <strain evidence="4">NKM1</strain>
    </source>
</reference>
<proteinExistence type="predicted"/>
<evidence type="ECO:0000313" key="3">
    <source>
        <dbReference type="EMBL" id="SNS53784.1"/>
    </source>
</evidence>
<protein>
    <recommendedName>
        <fullName evidence="2">DUF5683 domain-containing protein</fullName>
    </recommendedName>
</protein>
<dbReference type="Pfam" id="PF18935">
    <property type="entry name" value="DUF5683"/>
    <property type="match status" value="1"/>
</dbReference>
<organism evidence="3 4">
    <name type="scientific">Pontibacter ummariensis</name>
    <dbReference type="NCBI Taxonomy" id="1610492"/>
    <lineage>
        <taxon>Bacteria</taxon>
        <taxon>Pseudomonadati</taxon>
        <taxon>Bacteroidota</taxon>
        <taxon>Cytophagia</taxon>
        <taxon>Cytophagales</taxon>
        <taxon>Hymenobacteraceae</taxon>
        <taxon>Pontibacter</taxon>
    </lineage>
</organism>
<dbReference type="AlphaFoldDB" id="A0A239FCI3"/>
<keyword evidence="1" id="KW-1133">Transmembrane helix</keyword>
<keyword evidence="1" id="KW-0812">Transmembrane</keyword>
<dbReference type="Proteomes" id="UP000198432">
    <property type="component" value="Unassembled WGS sequence"/>
</dbReference>
<dbReference type="InterPro" id="IPR043738">
    <property type="entry name" value="DUF5683"/>
</dbReference>
<feature type="transmembrane region" description="Helical" evidence="1">
    <location>
        <begin position="77"/>
        <end position="96"/>
    </location>
</feature>
<dbReference type="OrthoDB" id="9813910at2"/>
<evidence type="ECO:0000256" key="1">
    <source>
        <dbReference type="SAM" id="Phobius"/>
    </source>
</evidence>
<feature type="transmembrane region" description="Helical" evidence="1">
    <location>
        <begin position="154"/>
        <end position="174"/>
    </location>
</feature>
<accession>A0A239FCI3</accession>
<sequence length="216" mass="24155">MRLKSSAAALLFGILFFFAPAISHGQIITEGPDSARVPVPETIGGKDGFFLTRWDRPARAAFYSAVLPGAGQFYNKAYWKIPIIYATGAVLGYFIIDNNNKYQDFRQALIWRTDNDSTTTDQFANDPVLGVARGQIATDNLRRGRDFYRRNRDLTYILSFIAYGLNIAEAYVHAHLKEFDVSDDLALRVQPAVIPLVAGPARHTPGLTFTLYTRSK</sequence>
<gene>
    <name evidence="3" type="ORF">SAMN06296052_10890</name>
</gene>
<evidence type="ECO:0000259" key="2">
    <source>
        <dbReference type="Pfam" id="PF18935"/>
    </source>
</evidence>
<keyword evidence="1" id="KW-0472">Membrane</keyword>
<name>A0A239FCI3_9BACT</name>
<feature type="domain" description="DUF5683" evidence="2">
    <location>
        <begin position="55"/>
        <end position="211"/>
    </location>
</feature>
<dbReference type="EMBL" id="FZOQ01000008">
    <property type="protein sequence ID" value="SNS53784.1"/>
    <property type="molecule type" value="Genomic_DNA"/>
</dbReference>
<keyword evidence="4" id="KW-1185">Reference proteome</keyword>
<dbReference type="RefSeq" id="WP_089319163.1">
    <property type="nucleotide sequence ID" value="NZ_FZOQ01000008.1"/>
</dbReference>